<protein>
    <submittedName>
        <fullName evidence="1">Uncharacterized protein</fullName>
    </submittedName>
</protein>
<organism evidence="1 2">
    <name type="scientific">Marvinbryantia formatexigens DSM 14469</name>
    <dbReference type="NCBI Taxonomy" id="478749"/>
    <lineage>
        <taxon>Bacteria</taxon>
        <taxon>Bacillati</taxon>
        <taxon>Bacillota</taxon>
        <taxon>Clostridia</taxon>
        <taxon>Lachnospirales</taxon>
        <taxon>Lachnospiraceae</taxon>
        <taxon>Marvinbryantia</taxon>
    </lineage>
</organism>
<name>C6LMN0_9FIRM</name>
<evidence type="ECO:0000313" key="2">
    <source>
        <dbReference type="Proteomes" id="UP000005561"/>
    </source>
</evidence>
<accession>C6LMN0</accession>
<comment type="caution">
    <text evidence="1">The sequence shown here is derived from an EMBL/GenBank/DDBJ whole genome shotgun (WGS) entry which is preliminary data.</text>
</comment>
<dbReference type="Proteomes" id="UP000005561">
    <property type="component" value="Unassembled WGS sequence"/>
</dbReference>
<dbReference type="AlphaFoldDB" id="C6LMN0"/>
<proteinExistence type="predicted"/>
<gene>
    <name evidence="1" type="ORF">BRYFOR_09931</name>
</gene>
<sequence>MGNALKIAACCSDILTIVYPAAGRKGYLSGRRLKMGTFLPVTDTGQIERLFSLVRHIFH</sequence>
<evidence type="ECO:0000313" key="1">
    <source>
        <dbReference type="EMBL" id="EET58113.1"/>
    </source>
</evidence>
<reference evidence="1" key="1">
    <citation type="submission" date="2009-07" db="EMBL/GenBank/DDBJ databases">
        <authorList>
            <person name="Weinstock G."/>
            <person name="Sodergren E."/>
            <person name="Clifton S."/>
            <person name="Fulton L."/>
            <person name="Fulton B."/>
            <person name="Courtney L."/>
            <person name="Fronick C."/>
            <person name="Harrison M."/>
            <person name="Strong C."/>
            <person name="Farmer C."/>
            <person name="Delahaunty K."/>
            <person name="Markovic C."/>
            <person name="Hall O."/>
            <person name="Minx P."/>
            <person name="Tomlinson C."/>
            <person name="Mitreva M."/>
            <person name="Nelson J."/>
            <person name="Hou S."/>
            <person name="Wollam A."/>
            <person name="Pepin K.H."/>
            <person name="Johnson M."/>
            <person name="Bhonagiri V."/>
            <person name="Nash W.E."/>
            <person name="Warren W."/>
            <person name="Chinwalla A."/>
            <person name="Mardis E.R."/>
            <person name="Wilson R.K."/>
        </authorList>
    </citation>
    <scope>NUCLEOTIDE SEQUENCE [LARGE SCALE GENOMIC DNA]</scope>
    <source>
        <strain evidence="1">DSM 14469</strain>
    </source>
</reference>
<dbReference type="EMBL" id="ACCL02000049">
    <property type="protein sequence ID" value="EET58113.1"/>
    <property type="molecule type" value="Genomic_DNA"/>
</dbReference>
<keyword evidence="2" id="KW-1185">Reference proteome</keyword>